<dbReference type="SUPFAM" id="SSF111369">
    <property type="entry name" value="HlyD-like secretion proteins"/>
    <property type="match status" value="2"/>
</dbReference>
<name>B3E9T8_TRIL1</name>
<comment type="similarity">
    <text evidence="2">Belongs to the UPF0194 family.</text>
</comment>
<dbReference type="eggNOG" id="COG0845">
    <property type="taxonomic scope" value="Bacteria"/>
</dbReference>
<dbReference type="Gene3D" id="2.40.50.100">
    <property type="match status" value="1"/>
</dbReference>
<evidence type="ECO:0000313" key="9">
    <source>
        <dbReference type="EMBL" id="ACD96813.1"/>
    </source>
</evidence>
<evidence type="ECO:0000256" key="2">
    <source>
        <dbReference type="ARBA" id="ARBA00010602"/>
    </source>
</evidence>
<feature type="coiled-coil region" evidence="6">
    <location>
        <begin position="144"/>
        <end position="195"/>
    </location>
</feature>
<feature type="domain" description="CusB-like beta-barrel" evidence="8">
    <location>
        <begin position="267"/>
        <end position="350"/>
    </location>
</feature>
<comment type="subcellular location">
    <subcellularLocation>
        <location evidence="1">Periplasm</location>
    </subcellularLocation>
</comment>
<protein>
    <submittedName>
        <fullName evidence="9">Secretion protein HlyD family protein</fullName>
    </submittedName>
</protein>
<dbReference type="Pfam" id="PF25881">
    <property type="entry name" value="HH_YBHG"/>
    <property type="match status" value="1"/>
</dbReference>
<gene>
    <name evidence="9" type="ordered locus">Glov_3107</name>
</gene>
<evidence type="ECO:0000259" key="8">
    <source>
        <dbReference type="Pfam" id="PF25954"/>
    </source>
</evidence>
<dbReference type="PANTHER" id="PTHR32347">
    <property type="entry name" value="EFFLUX SYSTEM COMPONENT YKNX-RELATED"/>
    <property type="match status" value="1"/>
</dbReference>
<dbReference type="Pfam" id="PF25954">
    <property type="entry name" value="Beta-barrel_RND_2"/>
    <property type="match status" value="1"/>
</dbReference>
<evidence type="ECO:0000256" key="4">
    <source>
        <dbReference type="ARBA" id="ARBA00022764"/>
    </source>
</evidence>
<sequence>MPAQVWQHAGCYGMNRYARAMKSKGSSRMKKKVLIGLLAVLVLGVLAVMVMRRTQAANGRLRLTGTIEATTVAVSFKVPGRLKERLVDEGQQVRAGQVVARLEDDELKDERLARAADQQAAQAVLADLRAGSRQEEIAATAATLARLKAESERAAQDAVRAEALFRKEVIPRKELDAARAVRDAAAAAVREAEQRLQLAKAGPRPDAVRAARARLEGATASRSLADIRLSQAVLAAPLNGTVLAKHAEPGELLAAGSPVITVARLDEVWVRAFLPEPQLGKIKLGQQVSVSSDTWKGRTYQGTVSFIASEAEFTPRNVQTEAERVKLVYRIKVTIANPKQELKPGMPVDAVITMP</sequence>
<proteinExistence type="inferred from homology"/>
<dbReference type="AlphaFoldDB" id="B3E9T8"/>
<dbReference type="Proteomes" id="UP000002420">
    <property type="component" value="Chromosome"/>
</dbReference>
<evidence type="ECO:0000259" key="7">
    <source>
        <dbReference type="Pfam" id="PF25881"/>
    </source>
</evidence>
<evidence type="ECO:0000256" key="5">
    <source>
        <dbReference type="ARBA" id="ARBA00023054"/>
    </source>
</evidence>
<dbReference type="KEGG" id="glo:Glov_3107"/>
<accession>B3E9T8</accession>
<dbReference type="HOGENOM" id="CLU_018816_6_3_7"/>
<evidence type="ECO:0000256" key="1">
    <source>
        <dbReference type="ARBA" id="ARBA00004418"/>
    </source>
</evidence>
<keyword evidence="10" id="KW-1185">Reference proteome</keyword>
<dbReference type="STRING" id="398767.Glov_3107"/>
<dbReference type="EMBL" id="CP001089">
    <property type="protein sequence ID" value="ACD96813.1"/>
    <property type="molecule type" value="Genomic_DNA"/>
</dbReference>
<keyword evidence="5 6" id="KW-0175">Coiled coil</keyword>
<dbReference type="Gene3D" id="1.10.287.470">
    <property type="entry name" value="Helix hairpin bin"/>
    <property type="match status" value="1"/>
</dbReference>
<dbReference type="InterPro" id="IPR050465">
    <property type="entry name" value="UPF0194_transport"/>
</dbReference>
<dbReference type="PANTHER" id="PTHR32347:SF29">
    <property type="entry name" value="UPF0194 MEMBRANE PROTEIN YBHG"/>
    <property type="match status" value="1"/>
</dbReference>
<organism evidence="9 10">
    <name type="scientific">Trichlorobacter lovleyi (strain ATCC BAA-1151 / DSM 17278 / SZ)</name>
    <name type="common">Geobacter lovleyi</name>
    <dbReference type="NCBI Taxonomy" id="398767"/>
    <lineage>
        <taxon>Bacteria</taxon>
        <taxon>Pseudomonadati</taxon>
        <taxon>Thermodesulfobacteriota</taxon>
        <taxon>Desulfuromonadia</taxon>
        <taxon>Geobacterales</taxon>
        <taxon>Geobacteraceae</taxon>
        <taxon>Trichlorobacter</taxon>
    </lineage>
</organism>
<keyword evidence="4" id="KW-0574">Periplasm</keyword>
<dbReference type="InterPro" id="IPR058792">
    <property type="entry name" value="Beta-barrel_RND_2"/>
</dbReference>
<evidence type="ECO:0000256" key="6">
    <source>
        <dbReference type="SAM" id="Coils"/>
    </source>
</evidence>
<evidence type="ECO:0000313" key="10">
    <source>
        <dbReference type="Proteomes" id="UP000002420"/>
    </source>
</evidence>
<feature type="domain" description="YbhG-like alpha-helical hairpin" evidence="7">
    <location>
        <begin position="115"/>
        <end position="229"/>
    </location>
</feature>
<dbReference type="GO" id="GO:0042597">
    <property type="term" value="C:periplasmic space"/>
    <property type="evidence" value="ECO:0007669"/>
    <property type="project" value="UniProtKB-SubCell"/>
</dbReference>
<keyword evidence="3" id="KW-0732">Signal</keyword>
<reference evidence="9 10" key="1">
    <citation type="submission" date="2008-05" db="EMBL/GenBank/DDBJ databases">
        <title>Complete sequence of chromosome of Geobacter lovleyi SZ.</title>
        <authorList>
            <consortium name="US DOE Joint Genome Institute"/>
            <person name="Lucas S."/>
            <person name="Copeland A."/>
            <person name="Lapidus A."/>
            <person name="Glavina del Rio T."/>
            <person name="Dalin E."/>
            <person name="Tice H."/>
            <person name="Bruce D."/>
            <person name="Goodwin L."/>
            <person name="Pitluck S."/>
            <person name="Chertkov O."/>
            <person name="Meincke L."/>
            <person name="Brettin T."/>
            <person name="Detter J.C."/>
            <person name="Han C."/>
            <person name="Tapia R."/>
            <person name="Kuske C.R."/>
            <person name="Schmutz J."/>
            <person name="Larimer F."/>
            <person name="Land M."/>
            <person name="Hauser L."/>
            <person name="Kyrpides N."/>
            <person name="Mikhailova N."/>
            <person name="Sung Y."/>
            <person name="Fletcher K.E."/>
            <person name="Ritalahti K.M."/>
            <person name="Loeffler F.E."/>
            <person name="Richardson P."/>
        </authorList>
    </citation>
    <scope>NUCLEOTIDE SEQUENCE [LARGE SCALE GENOMIC DNA]</scope>
    <source>
        <strain evidence="10">ATCC BAA-1151 / DSM 17278 / SZ</strain>
    </source>
</reference>
<dbReference type="Gene3D" id="2.40.30.170">
    <property type="match status" value="1"/>
</dbReference>
<dbReference type="InterPro" id="IPR059052">
    <property type="entry name" value="HH_YbhG-like"/>
</dbReference>
<evidence type="ECO:0000256" key="3">
    <source>
        <dbReference type="ARBA" id="ARBA00022729"/>
    </source>
</evidence>